<gene>
    <name evidence="2" type="ORF">C7402_115270</name>
</gene>
<dbReference type="Proteomes" id="UP000245712">
    <property type="component" value="Unassembled WGS sequence"/>
</dbReference>
<reference evidence="2 3" key="1">
    <citation type="submission" date="2018-05" db="EMBL/GenBank/DDBJ databases">
        <title>Genomic Encyclopedia of Type Strains, Phase IV (KMG-V): Genome sequencing to study the core and pangenomes of soil and plant-associated prokaryotes.</title>
        <authorList>
            <person name="Whitman W."/>
        </authorList>
    </citation>
    <scope>NUCLEOTIDE SEQUENCE [LARGE SCALE GENOMIC DNA]</scope>
    <source>
        <strain evidence="2 3">SCZa-39</strain>
    </source>
</reference>
<dbReference type="EMBL" id="QEOB01000015">
    <property type="protein sequence ID" value="PVX77211.1"/>
    <property type="molecule type" value="Genomic_DNA"/>
</dbReference>
<comment type="caution">
    <text evidence="2">The sequence shown here is derived from an EMBL/GenBank/DDBJ whole genome shotgun (WGS) entry which is preliminary data.</text>
</comment>
<feature type="non-terminal residue" evidence="2">
    <location>
        <position position="1"/>
    </location>
</feature>
<evidence type="ECO:0000256" key="1">
    <source>
        <dbReference type="SAM" id="MobiDB-lite"/>
    </source>
</evidence>
<organism evidence="2 3">
    <name type="scientific">Paraburkholderia unamae</name>
    <dbReference type="NCBI Taxonomy" id="219649"/>
    <lineage>
        <taxon>Bacteria</taxon>
        <taxon>Pseudomonadati</taxon>
        <taxon>Pseudomonadota</taxon>
        <taxon>Betaproteobacteria</taxon>
        <taxon>Burkholderiales</taxon>
        <taxon>Burkholderiaceae</taxon>
        <taxon>Paraburkholderia</taxon>
    </lineage>
</organism>
<evidence type="ECO:0000313" key="3">
    <source>
        <dbReference type="Proteomes" id="UP000245712"/>
    </source>
</evidence>
<evidence type="ECO:0000313" key="2">
    <source>
        <dbReference type="EMBL" id="PVX77211.1"/>
    </source>
</evidence>
<accession>A0ABX5KG49</accession>
<keyword evidence="3" id="KW-1185">Reference proteome</keyword>
<proteinExistence type="predicted"/>
<sequence length="247" mass="27215">DPLTHAMPALCAERFSRYGHAHRANTRLITPKVVRTRARGFDRDCPHGVFQGFQVMSHETEPVSRCRNLFSKEDCRASLLDEPVPRRPEVSRVIKPKSFACDGERLTRTGTGPNRSVVRPPGNSKRARPSSKAGEEMALCVSAKVIRSDIFNAPFINVAGSDVPGSYQVAQPLRGVGFDLVVIRGHAVSMPLRVGSQSLESTDRLMPHFEQRAGCQPRMRDEAVLWSSTSCLQIDTTHADGIAASRL</sequence>
<name>A0ABX5KG49_9BURK</name>
<feature type="region of interest" description="Disordered" evidence="1">
    <location>
        <begin position="108"/>
        <end position="133"/>
    </location>
</feature>
<protein>
    <submittedName>
        <fullName evidence="2">Uncharacterized protein</fullName>
    </submittedName>
</protein>